<proteinExistence type="predicted"/>
<feature type="region of interest" description="Disordered" evidence="1">
    <location>
        <begin position="368"/>
        <end position="464"/>
    </location>
</feature>
<evidence type="ECO:0000313" key="3">
    <source>
        <dbReference type="Proteomes" id="UP000284375"/>
    </source>
</evidence>
<comment type="caution">
    <text evidence="2">The sequence shown here is derived from an EMBL/GenBank/DDBJ whole genome shotgun (WGS) entry which is preliminary data.</text>
</comment>
<sequence length="464" mass="50959">MANQSHFTTRWTPPPDPERLNYPFFPGFKTTIRTHNPPAPFGRPAYGPGTRPSVPDDWLMSVTQREHILAYPPLETPPAAKPEVADLTITKPLAIGGARGAQVVVCSIAKKAASGKENAFTAVAKIFDPLYYPFSGDLVGQPVDVVSRADGDYSREAAAYEHLRKKGLTGSFAPEYYGSWTFTSSIRDHTGRVQQRQIRLILIEYLNGYSMRSLFTRNSSGPDAEVDAFHYSEDFRLDVLASLFDGEVRQVHSGLFQGDLAPRNIIIVPHSGNESDLQQGPRPRVVLVDYALALVWAQTKYSKVMGESASAVLPQNPMERYWTATFIHLAGWVPEAWHSNPRLRQEWLVSRFGAETKSNYAPISKDYHQSATEHPSGSDAGQAPQQQSAPRQPNASGAGQEHHKQPSKKLDDASGAGQGASQRPGIQGSSTTAGDISTFEFEVAPPPEIWPGYRNSPTSKIFTG</sequence>
<accession>A0A423W8P4</accession>
<reference evidence="2 3" key="1">
    <citation type="submission" date="2015-09" db="EMBL/GenBank/DDBJ databases">
        <title>Host preference determinants of Valsa canker pathogens revealed by comparative genomics.</title>
        <authorList>
            <person name="Yin Z."/>
            <person name="Huang L."/>
        </authorList>
    </citation>
    <scope>NUCLEOTIDE SEQUENCE [LARGE SCALE GENOMIC DNA]</scope>
    <source>
        <strain evidence="2 3">YSFL</strain>
    </source>
</reference>
<evidence type="ECO:0000313" key="2">
    <source>
        <dbReference type="EMBL" id="ROV99693.1"/>
    </source>
</evidence>
<dbReference type="OrthoDB" id="4267316at2759"/>
<protein>
    <recommendedName>
        <fullName evidence="4">Protein kinase domain-containing protein</fullName>
    </recommendedName>
</protein>
<gene>
    <name evidence="2" type="ORF">VSDG_03129</name>
</gene>
<name>A0A423W8P4_CYTCH</name>
<dbReference type="AlphaFoldDB" id="A0A423W8P4"/>
<keyword evidence="3" id="KW-1185">Reference proteome</keyword>
<dbReference type="Proteomes" id="UP000284375">
    <property type="component" value="Unassembled WGS sequence"/>
</dbReference>
<feature type="compositionally biased region" description="Polar residues" evidence="1">
    <location>
        <begin position="455"/>
        <end position="464"/>
    </location>
</feature>
<feature type="compositionally biased region" description="Low complexity" evidence="1">
    <location>
        <begin position="377"/>
        <end position="396"/>
    </location>
</feature>
<dbReference type="InterPro" id="IPR011009">
    <property type="entry name" value="Kinase-like_dom_sf"/>
</dbReference>
<dbReference type="EMBL" id="LJZO01000010">
    <property type="protein sequence ID" value="ROV99693.1"/>
    <property type="molecule type" value="Genomic_DNA"/>
</dbReference>
<evidence type="ECO:0000256" key="1">
    <source>
        <dbReference type="SAM" id="MobiDB-lite"/>
    </source>
</evidence>
<dbReference type="SUPFAM" id="SSF56112">
    <property type="entry name" value="Protein kinase-like (PK-like)"/>
    <property type="match status" value="1"/>
</dbReference>
<evidence type="ECO:0008006" key="4">
    <source>
        <dbReference type="Google" id="ProtNLM"/>
    </source>
</evidence>
<feature type="compositionally biased region" description="Basic and acidic residues" evidence="1">
    <location>
        <begin position="400"/>
        <end position="412"/>
    </location>
</feature>
<organism evidence="2 3">
    <name type="scientific">Cytospora chrysosperma</name>
    <name type="common">Cytospora canker fungus</name>
    <name type="synonym">Sphaeria chrysosperma</name>
    <dbReference type="NCBI Taxonomy" id="252740"/>
    <lineage>
        <taxon>Eukaryota</taxon>
        <taxon>Fungi</taxon>
        <taxon>Dikarya</taxon>
        <taxon>Ascomycota</taxon>
        <taxon>Pezizomycotina</taxon>
        <taxon>Sordariomycetes</taxon>
        <taxon>Sordariomycetidae</taxon>
        <taxon>Diaporthales</taxon>
        <taxon>Cytosporaceae</taxon>
        <taxon>Cytospora</taxon>
    </lineage>
</organism>